<keyword evidence="3" id="KW-0813">Transport</keyword>
<dbReference type="InterPro" id="IPR010989">
    <property type="entry name" value="SNARE"/>
</dbReference>
<evidence type="ECO:0000313" key="26">
    <source>
        <dbReference type="Proteomes" id="UP000290289"/>
    </source>
</evidence>
<dbReference type="Gene3D" id="3.40.630.30">
    <property type="match status" value="1"/>
</dbReference>
<evidence type="ECO:0000256" key="15">
    <source>
        <dbReference type="ARBA" id="ARBA00026111"/>
    </source>
</evidence>
<evidence type="ECO:0000313" key="25">
    <source>
        <dbReference type="EMBL" id="RXH95380.1"/>
    </source>
</evidence>
<dbReference type="Pfam" id="PF05739">
    <property type="entry name" value="SNARE"/>
    <property type="match status" value="1"/>
</dbReference>
<comment type="similarity">
    <text evidence="14">Belongs to the acetyltransferase family. NAA60 subfamily.</text>
</comment>
<comment type="catalytic activity">
    <reaction evidence="17">
        <text>L-lysyl-[protein] + acetyl-CoA = N(6)-acetyl-L-lysyl-[protein] + CoA + H(+)</text>
        <dbReference type="Rhea" id="RHEA:45948"/>
        <dbReference type="Rhea" id="RHEA-COMP:9752"/>
        <dbReference type="Rhea" id="RHEA-COMP:10731"/>
        <dbReference type="ChEBI" id="CHEBI:15378"/>
        <dbReference type="ChEBI" id="CHEBI:29969"/>
        <dbReference type="ChEBI" id="CHEBI:57287"/>
        <dbReference type="ChEBI" id="CHEBI:57288"/>
        <dbReference type="ChEBI" id="CHEBI:61930"/>
        <dbReference type="EC" id="2.3.1.48"/>
    </reaction>
</comment>
<feature type="domain" description="T-SNARE coiled-coil homology" evidence="23">
    <location>
        <begin position="266"/>
        <end position="328"/>
    </location>
</feature>
<dbReference type="GO" id="GO:0005484">
    <property type="term" value="F:SNAP receptor activity"/>
    <property type="evidence" value="ECO:0007669"/>
    <property type="project" value="InterPro"/>
</dbReference>
<gene>
    <name evidence="25" type="ORF">DVH24_025064</name>
</gene>
<keyword evidence="5 22" id="KW-0812">Transmembrane</keyword>
<keyword evidence="10" id="KW-0007">Acetylation</keyword>
<dbReference type="CDD" id="cd04301">
    <property type="entry name" value="NAT_SF"/>
    <property type="match status" value="1"/>
</dbReference>
<dbReference type="FunFam" id="1.20.58.70:FF:000004">
    <property type="entry name" value="Syntaxin-22 like"/>
    <property type="match status" value="1"/>
</dbReference>
<name>A0A498JIK3_MALDO</name>
<evidence type="ECO:0000256" key="17">
    <source>
        <dbReference type="ARBA" id="ARBA00048017"/>
    </source>
</evidence>
<dbReference type="GO" id="GO:0006886">
    <property type="term" value="P:intracellular protein transport"/>
    <property type="evidence" value="ECO:0007669"/>
    <property type="project" value="InterPro"/>
</dbReference>
<dbReference type="InterPro" id="IPR006011">
    <property type="entry name" value="Syntaxin_N"/>
</dbReference>
<dbReference type="Pfam" id="PF14523">
    <property type="entry name" value="Syntaxin_2"/>
    <property type="match status" value="1"/>
</dbReference>
<keyword evidence="12 22" id="KW-0472">Membrane</keyword>
<evidence type="ECO:0000256" key="13">
    <source>
        <dbReference type="ARBA" id="ARBA00023315"/>
    </source>
</evidence>
<keyword evidence="11" id="KW-0175">Coiled coil</keyword>
<evidence type="ECO:0000256" key="12">
    <source>
        <dbReference type="ARBA" id="ARBA00023136"/>
    </source>
</evidence>
<evidence type="ECO:0000256" key="9">
    <source>
        <dbReference type="ARBA" id="ARBA00022989"/>
    </source>
</evidence>
<evidence type="ECO:0000256" key="20">
    <source>
        <dbReference type="RuleBase" id="RU003858"/>
    </source>
</evidence>
<dbReference type="SUPFAM" id="SSF47661">
    <property type="entry name" value="t-snare proteins"/>
    <property type="match status" value="1"/>
</dbReference>
<dbReference type="EMBL" id="RDQH01000333">
    <property type="protein sequence ID" value="RXH95380.1"/>
    <property type="molecule type" value="Genomic_DNA"/>
</dbReference>
<dbReference type="FunFam" id="1.20.5.110:FF:000035">
    <property type="entry name" value="Syntaxin-22 like"/>
    <property type="match status" value="1"/>
</dbReference>
<dbReference type="GO" id="GO:0045324">
    <property type="term" value="P:late endosome to vacuole transport"/>
    <property type="evidence" value="ECO:0007669"/>
    <property type="project" value="UniProtKB-ARBA"/>
</dbReference>
<evidence type="ECO:0000256" key="21">
    <source>
        <dbReference type="SAM" id="MobiDB-lite"/>
    </source>
</evidence>
<dbReference type="CDD" id="cd15840">
    <property type="entry name" value="SNARE_Qa"/>
    <property type="match status" value="1"/>
</dbReference>
<dbReference type="Proteomes" id="UP000290289">
    <property type="component" value="Chromosome 7"/>
</dbReference>
<dbReference type="STRING" id="3750.A0A498JIK3"/>
<keyword evidence="26" id="KW-1185">Reference proteome</keyword>
<sequence length="688" mass="77545">MREREIQRGTKGGRKAVVREGARRAAWQTNHQTPQSKGSNSKTQGREQPQQQQQRSNKKKKKVEGRMSFQDLEAGSSPQQQQQQQRRPFVYSNAIQNQQQQQNRNQYLYEPSQALSAGIFQINTAVSTYYRLVNSLGTPKDTLQLRDKLRKTRAHIGQLVKDTSDKLKQASETDHHAQVTVVKKITDAKLAKDFQAVLKEFQKAQRLAAERETTYAPFVPKDVLPSSHPAHEQEMSSSRSSKQQTLLLESKRQEVVLADNEIAFNEAIIEEREQGIQEIQQQISEVNEIFKDLAVLVHDQGAIIDDIGSNIENSHAATVQATSHLVKASKTQRSNSSLTCLLLVIFGVILIIVIIVVKPILPSLLPASQPPTPPHPTPPSVPALLCFFVLIILANNALTSVTSTWYTTHPLLYRIIFSKYIKSLLGIDNTIPMVNPKLPWRPAISYRPIQPSDLEILEKIHADLFPIRYEAEFFQNVVNGHDIVSWAAVDRSRPNGQSDELIGFVTARVVPARESEIGDLLSFDSSNSDQTLVYILTLGVVESFRNLGIASALIREVIKYASSIPTCRAIYLHVISYNNSAIHLYQKMSFMCVRRLEGFYLINGQHYDSYLFVYYVNGGRSPCSPLELVTGTLNCMRNGLKSLLAMLRKNEDRKVSKWAKCKETHSHISTAQNRRNLTAAECTGYEYV</sequence>
<keyword evidence="8" id="KW-0653">Protein transport</keyword>
<dbReference type="CDD" id="cd00179">
    <property type="entry name" value="SynN"/>
    <property type="match status" value="1"/>
</dbReference>
<dbReference type="GO" id="GO:0120518">
    <property type="term" value="F:protein N-terminal-methionine acetyltransferase activity"/>
    <property type="evidence" value="ECO:0007669"/>
    <property type="project" value="UniProtKB-EC"/>
</dbReference>
<keyword evidence="13" id="KW-0012">Acyltransferase</keyword>
<keyword evidence="9 22" id="KW-1133">Transmembrane helix</keyword>
<evidence type="ECO:0000256" key="5">
    <source>
        <dbReference type="ARBA" id="ARBA00022692"/>
    </source>
</evidence>
<evidence type="ECO:0000256" key="14">
    <source>
        <dbReference type="ARBA" id="ARBA00025774"/>
    </source>
</evidence>
<comment type="catalytic activity">
    <reaction evidence="18">
        <text>N-terminal L-methionyl-[transmembrane protein] + acetyl-CoA = N-terminal N(alpha)-acetyl-L-methionyl-[transmembrane protein] + CoA + H(+)</text>
        <dbReference type="Rhea" id="RHEA:50604"/>
        <dbReference type="Rhea" id="RHEA-COMP:12745"/>
        <dbReference type="Rhea" id="RHEA-COMP:12746"/>
        <dbReference type="ChEBI" id="CHEBI:15378"/>
        <dbReference type="ChEBI" id="CHEBI:57287"/>
        <dbReference type="ChEBI" id="CHEBI:57288"/>
        <dbReference type="ChEBI" id="CHEBI:64731"/>
        <dbReference type="ChEBI" id="CHEBI:133414"/>
        <dbReference type="EC" id="2.3.1.259"/>
    </reaction>
</comment>
<dbReference type="PROSITE" id="PS50192">
    <property type="entry name" value="T_SNARE"/>
    <property type="match status" value="1"/>
</dbReference>
<feature type="compositionally biased region" description="Low complexity" evidence="21">
    <location>
        <begin position="42"/>
        <end position="55"/>
    </location>
</feature>
<evidence type="ECO:0000256" key="8">
    <source>
        <dbReference type="ARBA" id="ARBA00022927"/>
    </source>
</evidence>
<dbReference type="GO" id="GO:0004402">
    <property type="term" value="F:histone acetyltransferase activity"/>
    <property type="evidence" value="ECO:0007669"/>
    <property type="project" value="TreeGrafter"/>
</dbReference>
<dbReference type="EC" id="2.3.1.48" evidence="2"/>
<dbReference type="InterPro" id="IPR006012">
    <property type="entry name" value="Syntaxin/epimorphin_CS"/>
</dbReference>
<dbReference type="GO" id="GO:0007059">
    <property type="term" value="P:chromosome segregation"/>
    <property type="evidence" value="ECO:0007669"/>
    <property type="project" value="UniProtKB-KW"/>
</dbReference>
<feature type="region of interest" description="Disordered" evidence="21">
    <location>
        <begin position="1"/>
        <end position="65"/>
    </location>
</feature>
<evidence type="ECO:0000256" key="18">
    <source>
        <dbReference type="ARBA" id="ARBA00048848"/>
    </source>
</evidence>
<dbReference type="SMART" id="SM00397">
    <property type="entry name" value="t_SNARE"/>
    <property type="match status" value="1"/>
</dbReference>
<proteinExistence type="inferred from homology"/>
<organism evidence="25 26">
    <name type="scientific">Malus domestica</name>
    <name type="common">Apple</name>
    <name type="synonym">Pyrus malus</name>
    <dbReference type="NCBI Taxonomy" id="3750"/>
    <lineage>
        <taxon>Eukaryota</taxon>
        <taxon>Viridiplantae</taxon>
        <taxon>Streptophyta</taxon>
        <taxon>Embryophyta</taxon>
        <taxon>Tracheophyta</taxon>
        <taxon>Spermatophyta</taxon>
        <taxon>Magnoliopsida</taxon>
        <taxon>eudicotyledons</taxon>
        <taxon>Gunneridae</taxon>
        <taxon>Pentapetalae</taxon>
        <taxon>rosids</taxon>
        <taxon>fabids</taxon>
        <taxon>Rosales</taxon>
        <taxon>Rosaceae</taxon>
        <taxon>Amygdaloideae</taxon>
        <taxon>Maleae</taxon>
        <taxon>Malus</taxon>
    </lineage>
</organism>
<evidence type="ECO:0000256" key="2">
    <source>
        <dbReference type="ARBA" id="ARBA00013184"/>
    </source>
</evidence>
<dbReference type="SMART" id="SM00503">
    <property type="entry name" value="SynN"/>
    <property type="match status" value="1"/>
</dbReference>
<dbReference type="Pfam" id="PF00583">
    <property type="entry name" value="Acetyltransf_1"/>
    <property type="match status" value="1"/>
</dbReference>
<feature type="region of interest" description="Disordered" evidence="21">
    <location>
        <begin position="219"/>
        <end position="244"/>
    </location>
</feature>
<keyword evidence="4" id="KW-0808">Transferase</keyword>
<feature type="compositionally biased region" description="Polar residues" evidence="21">
    <location>
        <begin position="27"/>
        <end position="41"/>
    </location>
</feature>
<evidence type="ECO:0000259" key="23">
    <source>
        <dbReference type="PROSITE" id="PS50192"/>
    </source>
</evidence>
<feature type="compositionally biased region" description="Polar residues" evidence="21">
    <location>
        <begin position="235"/>
        <end position="244"/>
    </location>
</feature>
<comment type="caution">
    <text evidence="25">The sequence shown here is derived from an EMBL/GenBank/DDBJ whole genome shotgun (WGS) entry which is preliminary data.</text>
</comment>
<dbReference type="EC" id="2.3.1.259" evidence="15"/>
<feature type="domain" description="N-acetyltransferase" evidence="24">
    <location>
        <begin position="444"/>
        <end position="617"/>
    </location>
</feature>
<dbReference type="SUPFAM" id="SSF55729">
    <property type="entry name" value="Acyl-CoA N-acyltransferases (Nat)"/>
    <property type="match status" value="1"/>
</dbReference>
<dbReference type="InterPro" id="IPR045141">
    <property type="entry name" value="NAA60-like"/>
</dbReference>
<evidence type="ECO:0000256" key="22">
    <source>
        <dbReference type="SAM" id="Phobius"/>
    </source>
</evidence>
<evidence type="ECO:0000256" key="4">
    <source>
        <dbReference type="ARBA" id="ARBA00022679"/>
    </source>
</evidence>
<feature type="transmembrane region" description="Helical" evidence="22">
    <location>
        <begin position="381"/>
        <end position="406"/>
    </location>
</feature>
<dbReference type="PROSITE" id="PS00914">
    <property type="entry name" value="SYNTAXIN"/>
    <property type="match status" value="1"/>
</dbReference>
<protein>
    <recommendedName>
        <fullName evidence="16">N-alpha-acetyltransferase 60</fullName>
        <ecNumber evidence="15">2.3.1.259</ecNumber>
        <ecNumber evidence="2">2.3.1.48</ecNumber>
    </recommendedName>
</protein>
<dbReference type="GO" id="GO:0000139">
    <property type="term" value="C:Golgi membrane"/>
    <property type="evidence" value="ECO:0007669"/>
    <property type="project" value="TreeGrafter"/>
</dbReference>
<evidence type="ECO:0000256" key="10">
    <source>
        <dbReference type="ARBA" id="ARBA00022990"/>
    </source>
</evidence>
<dbReference type="InterPro" id="IPR000727">
    <property type="entry name" value="T_SNARE_dom"/>
</dbReference>
<evidence type="ECO:0000256" key="7">
    <source>
        <dbReference type="ARBA" id="ARBA00022853"/>
    </source>
</evidence>
<comment type="subcellular location">
    <subcellularLocation>
        <location evidence="19">Prevacuolar compartment membrane</location>
        <topology evidence="19">Single-pass type IV membrane protein</topology>
    </subcellularLocation>
</comment>
<evidence type="ECO:0000256" key="1">
    <source>
        <dbReference type="ARBA" id="ARBA00009063"/>
    </source>
</evidence>
<dbReference type="Gene3D" id="1.20.58.70">
    <property type="match status" value="1"/>
</dbReference>
<accession>A0A498JIK3</accession>
<comment type="similarity">
    <text evidence="1 20">Belongs to the syntaxin family.</text>
</comment>
<dbReference type="FunFam" id="3.40.630.30:FF:000041">
    <property type="entry name" value="Histone acetyltransferase MCC1 isoform A"/>
    <property type="match status" value="1"/>
</dbReference>
<dbReference type="InterPro" id="IPR016181">
    <property type="entry name" value="Acyl_CoA_acyltransferase"/>
</dbReference>
<evidence type="ECO:0000256" key="16">
    <source>
        <dbReference type="ARBA" id="ARBA00026144"/>
    </source>
</evidence>
<dbReference type="PROSITE" id="PS51186">
    <property type="entry name" value="GNAT"/>
    <property type="match status" value="1"/>
</dbReference>
<evidence type="ECO:0000256" key="3">
    <source>
        <dbReference type="ARBA" id="ARBA00022448"/>
    </source>
</evidence>
<dbReference type="InterPro" id="IPR000182">
    <property type="entry name" value="GNAT_dom"/>
</dbReference>
<evidence type="ECO:0000256" key="11">
    <source>
        <dbReference type="ARBA" id="ARBA00023054"/>
    </source>
</evidence>
<keyword evidence="7" id="KW-0156">Chromatin regulator</keyword>
<dbReference type="PANTHER" id="PTHR14744">
    <property type="entry name" value="N-ALPHA-ACETYLTRANSFERASE 60"/>
    <property type="match status" value="1"/>
</dbReference>
<evidence type="ECO:0000256" key="6">
    <source>
        <dbReference type="ARBA" id="ARBA00022829"/>
    </source>
</evidence>
<feature type="transmembrane region" description="Helical" evidence="22">
    <location>
        <begin position="340"/>
        <end position="361"/>
    </location>
</feature>
<reference evidence="25 26" key="1">
    <citation type="submission" date="2018-10" db="EMBL/GenBank/DDBJ databases">
        <title>A high-quality apple genome assembly.</title>
        <authorList>
            <person name="Hu J."/>
        </authorList>
    </citation>
    <scope>NUCLEOTIDE SEQUENCE [LARGE SCALE GENOMIC DNA]</scope>
    <source>
        <strain evidence="26">cv. HFTH1</strain>
        <tissue evidence="25">Young leaf</tissue>
    </source>
</reference>
<evidence type="ECO:0000256" key="19">
    <source>
        <dbReference type="ARBA" id="ARBA00060376"/>
    </source>
</evidence>
<evidence type="ECO:0000259" key="24">
    <source>
        <dbReference type="PROSITE" id="PS51186"/>
    </source>
</evidence>
<dbReference type="PANTHER" id="PTHR14744:SF15">
    <property type="entry name" value="N-ALPHA-ACETYLTRANSFERASE 60"/>
    <property type="match status" value="1"/>
</dbReference>
<dbReference type="Gene3D" id="1.20.5.110">
    <property type="match status" value="1"/>
</dbReference>
<dbReference type="AlphaFoldDB" id="A0A498JIK3"/>
<keyword evidence="6" id="KW-0159">Chromosome partition</keyword>